<feature type="region of interest" description="Disordered" evidence="1">
    <location>
        <begin position="1"/>
        <end position="36"/>
    </location>
</feature>
<gene>
    <name evidence="3" type="ORF">FE633_08235</name>
</gene>
<evidence type="ECO:0000313" key="3">
    <source>
        <dbReference type="EMBL" id="TLS46671.1"/>
    </source>
</evidence>
<sequence length="108" mass="11711">MPTPLRKASSSTRADRARSGRTSRTPPTASPSQRDVLWAGLTEEPELIDNINSRPADPASADGYTLVLVHCWTKSLANVQTVVDGLAPHVEVVTPRAFVRLIDDNHAL</sequence>
<evidence type="ECO:0000256" key="1">
    <source>
        <dbReference type="SAM" id="MobiDB-lite"/>
    </source>
</evidence>
<dbReference type="AlphaFoldDB" id="A0A5R9FTH4"/>
<accession>A0A5R9FTH4</accession>
<evidence type="ECO:0000313" key="4">
    <source>
        <dbReference type="Proteomes" id="UP000305906"/>
    </source>
</evidence>
<comment type="caution">
    <text evidence="3">The sequence shown here is derived from an EMBL/GenBank/DDBJ whole genome shotgun (WGS) entry which is preliminary data.</text>
</comment>
<evidence type="ECO:0000259" key="2">
    <source>
        <dbReference type="Pfam" id="PF14323"/>
    </source>
</evidence>
<organism evidence="3 4">
    <name type="scientific">Streptomyces montanus</name>
    <dbReference type="NCBI Taxonomy" id="2580423"/>
    <lineage>
        <taxon>Bacteria</taxon>
        <taxon>Bacillati</taxon>
        <taxon>Actinomycetota</taxon>
        <taxon>Actinomycetes</taxon>
        <taxon>Kitasatosporales</taxon>
        <taxon>Streptomycetaceae</taxon>
        <taxon>Streptomyces</taxon>
    </lineage>
</organism>
<proteinExistence type="predicted"/>
<dbReference type="EMBL" id="VBZC01000007">
    <property type="protein sequence ID" value="TLS46671.1"/>
    <property type="molecule type" value="Genomic_DNA"/>
</dbReference>
<dbReference type="Proteomes" id="UP000305906">
    <property type="component" value="Unassembled WGS sequence"/>
</dbReference>
<keyword evidence="4" id="KW-1185">Reference proteome</keyword>
<dbReference type="Gene3D" id="3.20.20.490">
    <property type="entry name" value="GxGYxYP glycoside hydrolase, C-terminal domain"/>
    <property type="match status" value="1"/>
</dbReference>
<dbReference type="Pfam" id="PF14323">
    <property type="entry name" value="GxGYxYP_C"/>
    <property type="match status" value="1"/>
</dbReference>
<dbReference type="InterPro" id="IPR025832">
    <property type="entry name" value="GxGYxYP_C"/>
</dbReference>
<dbReference type="InterPro" id="IPR038410">
    <property type="entry name" value="GxGYxYP_C_sf"/>
</dbReference>
<protein>
    <recommendedName>
        <fullName evidence="2">GxGYxYP putative glycoside hydrolase C-terminal domain-containing protein</fullName>
    </recommendedName>
</protein>
<reference evidence="3 4" key="1">
    <citation type="submission" date="2019-05" db="EMBL/GenBank/DDBJ databases">
        <title>Streptomyces sp. NEAU-C151, a novel actinomycete isolated from soil.</title>
        <authorList>
            <person name="Han L."/>
            <person name="Jiang H."/>
        </authorList>
    </citation>
    <scope>NUCLEOTIDE SEQUENCE [LARGE SCALE GENOMIC DNA]</scope>
    <source>
        <strain evidence="3 4">NEAU-C151</strain>
    </source>
</reference>
<dbReference type="RefSeq" id="WP_138044430.1">
    <property type="nucleotide sequence ID" value="NZ_VBZC01000007.1"/>
</dbReference>
<feature type="domain" description="GxGYxYP putative glycoside hydrolase C-terminal" evidence="2">
    <location>
        <begin position="46"/>
        <end position="102"/>
    </location>
</feature>
<name>A0A5R9FTH4_9ACTN</name>